<evidence type="ECO:0000256" key="1">
    <source>
        <dbReference type="ARBA" id="ARBA00004651"/>
    </source>
</evidence>
<keyword evidence="9 10" id="KW-0807">Transducer</keyword>
<evidence type="ECO:0000256" key="9">
    <source>
        <dbReference type="ARBA" id="ARBA00023224"/>
    </source>
</evidence>
<feature type="transmembrane region" description="Helical" evidence="11">
    <location>
        <begin position="391"/>
        <end position="414"/>
    </location>
</feature>
<dbReference type="SMART" id="SM01381">
    <property type="entry name" value="7TM_GPCR_Srsx"/>
    <property type="match status" value="1"/>
</dbReference>
<evidence type="ECO:0000256" key="3">
    <source>
        <dbReference type="ARBA" id="ARBA00022475"/>
    </source>
</evidence>
<dbReference type="PROSITE" id="PS00237">
    <property type="entry name" value="G_PROTEIN_RECEP_F1_1"/>
    <property type="match status" value="1"/>
</dbReference>
<comment type="similarity">
    <text evidence="2 10">Belongs to the G-protein coupled receptor 1 family.</text>
</comment>
<evidence type="ECO:0000256" key="8">
    <source>
        <dbReference type="ARBA" id="ARBA00023170"/>
    </source>
</evidence>
<dbReference type="InterPro" id="IPR017452">
    <property type="entry name" value="GPCR_Rhodpsn_7TM"/>
</dbReference>
<dbReference type="EMBL" id="HBUF01255562">
    <property type="protein sequence ID" value="CAG6681410.1"/>
    <property type="molecule type" value="Transcribed_RNA"/>
</dbReference>
<dbReference type="EMBL" id="HBUF01255561">
    <property type="protein sequence ID" value="CAG6681409.1"/>
    <property type="molecule type" value="Transcribed_RNA"/>
</dbReference>
<dbReference type="EMBL" id="HBUF01590012">
    <property type="protein sequence ID" value="CAG6773011.1"/>
    <property type="molecule type" value="Transcribed_RNA"/>
</dbReference>
<keyword evidence="7 11" id="KW-0472">Membrane</keyword>
<keyword evidence="4 10" id="KW-0812">Transmembrane</keyword>
<dbReference type="GO" id="GO:0071880">
    <property type="term" value="P:adenylate cyclase-activating adrenergic receptor signaling pathway"/>
    <property type="evidence" value="ECO:0007669"/>
    <property type="project" value="TreeGrafter"/>
</dbReference>
<feature type="transmembrane region" description="Helical" evidence="11">
    <location>
        <begin position="85"/>
        <end position="107"/>
    </location>
</feature>
<feature type="transmembrane region" description="Helical" evidence="11">
    <location>
        <begin position="165"/>
        <end position="191"/>
    </location>
</feature>
<dbReference type="CDD" id="cd15066">
    <property type="entry name" value="7tmA_DmOct-betaAR-like"/>
    <property type="match status" value="1"/>
</dbReference>
<protein>
    <submittedName>
        <fullName evidence="13">Octopamine receptor beta-1R</fullName>
    </submittedName>
</protein>
<dbReference type="EMBL" id="HBUF01413428">
    <property type="protein sequence ID" value="CAG6739461.1"/>
    <property type="molecule type" value="Transcribed_RNA"/>
</dbReference>
<dbReference type="EMBL" id="HBUF01590013">
    <property type="protein sequence ID" value="CAG6773012.1"/>
    <property type="molecule type" value="Transcribed_RNA"/>
</dbReference>
<evidence type="ECO:0000313" key="13">
    <source>
        <dbReference type="EMBL" id="CAG6681409.1"/>
    </source>
</evidence>
<dbReference type="EMBL" id="HBUF01413427">
    <property type="protein sequence ID" value="CAG6739460.1"/>
    <property type="molecule type" value="Transcribed_RNA"/>
</dbReference>
<dbReference type="AlphaFoldDB" id="A0A8D8X4D4"/>
<dbReference type="EMBL" id="HBUF01413426">
    <property type="protein sequence ID" value="CAG6739459.1"/>
    <property type="molecule type" value="Transcribed_RNA"/>
</dbReference>
<evidence type="ECO:0000259" key="12">
    <source>
        <dbReference type="PROSITE" id="PS50262"/>
    </source>
</evidence>
<name>A0A8D8X4D4_9HEMI</name>
<dbReference type="PROSITE" id="PS50262">
    <property type="entry name" value="G_PROTEIN_RECEP_F1_2"/>
    <property type="match status" value="1"/>
</dbReference>
<evidence type="ECO:0000256" key="4">
    <source>
        <dbReference type="ARBA" id="ARBA00022692"/>
    </source>
</evidence>
<dbReference type="EMBL" id="HBUF01066428">
    <property type="protein sequence ID" value="CAG6627817.1"/>
    <property type="molecule type" value="Transcribed_RNA"/>
</dbReference>
<dbReference type="SUPFAM" id="SSF81321">
    <property type="entry name" value="Family A G protein-coupled receptor-like"/>
    <property type="match status" value="1"/>
</dbReference>
<keyword evidence="6 10" id="KW-0297">G-protein coupled receptor</keyword>
<dbReference type="GO" id="GO:0004989">
    <property type="term" value="F:octopamine receptor activity"/>
    <property type="evidence" value="ECO:0007669"/>
    <property type="project" value="TreeGrafter"/>
</dbReference>
<keyword evidence="5 11" id="KW-1133">Transmembrane helix</keyword>
<evidence type="ECO:0000256" key="2">
    <source>
        <dbReference type="ARBA" id="ARBA00010663"/>
    </source>
</evidence>
<dbReference type="GO" id="GO:0043410">
    <property type="term" value="P:positive regulation of MAPK cascade"/>
    <property type="evidence" value="ECO:0007669"/>
    <property type="project" value="TreeGrafter"/>
</dbReference>
<evidence type="ECO:0000256" key="6">
    <source>
        <dbReference type="ARBA" id="ARBA00023040"/>
    </source>
</evidence>
<feature type="transmembrane region" description="Helical" evidence="11">
    <location>
        <begin position="48"/>
        <end position="73"/>
    </location>
</feature>
<evidence type="ECO:0000256" key="10">
    <source>
        <dbReference type="RuleBase" id="RU000688"/>
    </source>
</evidence>
<dbReference type="InterPro" id="IPR000276">
    <property type="entry name" value="GPCR_Rhodpsn"/>
</dbReference>
<dbReference type="PANTHER" id="PTHR24248">
    <property type="entry name" value="ADRENERGIC RECEPTOR-RELATED G-PROTEIN COUPLED RECEPTOR"/>
    <property type="match status" value="1"/>
</dbReference>
<sequence length="446" mass="50692">MTNYSSLQSLNYTLNINISTATTPISSNFTNSTFPTNGTQIHIHIFPLIIKGMVMCFIIITAILGNLLVIISVIKHRKLRIITNYFVVSLAFADLLVALCVMPFNAIVSLTDKWYFGYFMCDVWNSFDVYFSTASILHLCCISVDRYVAIVKPLQYPIIMNQNTVLLMLSNVWILPGIISFTPIMLGWYTTSNHKEFRKQHPNVCIFVVNVSYALISSSISFWIPGFVMVSMYYRIYKEAVRQRIALSRTSSNIVLNSIHQHRQQHPHYAHRLHPSDGDIHYNATALAQNNNGMSSRSTSEGSAVVPYGDSPQCTPVPRNTRAHSVTLNVNGGATSPTVTMRHTSTSWRTEHKAARTLGIIMGVFLICWLPFFVWYLISSLCGSPCDVPEYIVTILFWIGYFNSVLNPLMYAYFNRDFREAFKNTLSMVFPWCFSCFKNAHTLSYV</sequence>
<accession>A0A8D8X4D4</accession>
<feature type="transmembrane region" description="Helical" evidence="11">
    <location>
        <begin position="358"/>
        <end position="379"/>
    </location>
</feature>
<evidence type="ECO:0000256" key="5">
    <source>
        <dbReference type="ARBA" id="ARBA00022989"/>
    </source>
</evidence>
<dbReference type="Pfam" id="PF00001">
    <property type="entry name" value="7tm_1"/>
    <property type="match status" value="1"/>
</dbReference>
<keyword evidence="3" id="KW-1003">Cell membrane</keyword>
<dbReference type="EMBL" id="HBUF01413425">
    <property type="protein sequence ID" value="CAG6739458.1"/>
    <property type="molecule type" value="Transcribed_RNA"/>
</dbReference>
<feature type="domain" description="G-protein coupled receptors family 1 profile" evidence="12">
    <location>
        <begin position="65"/>
        <end position="411"/>
    </location>
</feature>
<evidence type="ECO:0000256" key="11">
    <source>
        <dbReference type="SAM" id="Phobius"/>
    </source>
</evidence>
<keyword evidence="8 10" id="KW-0675">Receptor</keyword>
<dbReference type="Gene3D" id="1.20.1070.10">
    <property type="entry name" value="Rhodopsin 7-helix transmembrane proteins"/>
    <property type="match status" value="1"/>
</dbReference>
<evidence type="ECO:0000256" key="7">
    <source>
        <dbReference type="ARBA" id="ARBA00023136"/>
    </source>
</evidence>
<dbReference type="PRINTS" id="PR00237">
    <property type="entry name" value="GPCRRHODOPSN"/>
</dbReference>
<dbReference type="EMBL" id="HBUF01066427">
    <property type="protein sequence ID" value="CAG6627816.1"/>
    <property type="molecule type" value="Transcribed_RNA"/>
</dbReference>
<dbReference type="EMBL" id="HBUF01066429">
    <property type="protein sequence ID" value="CAG6627818.1"/>
    <property type="molecule type" value="Transcribed_RNA"/>
</dbReference>
<comment type="subcellular location">
    <subcellularLocation>
        <location evidence="1">Cell membrane</location>
        <topology evidence="1">Multi-pass membrane protein</topology>
    </subcellularLocation>
</comment>
<organism evidence="13">
    <name type="scientific">Cacopsylla melanoneura</name>
    <dbReference type="NCBI Taxonomy" id="428564"/>
    <lineage>
        <taxon>Eukaryota</taxon>
        <taxon>Metazoa</taxon>
        <taxon>Ecdysozoa</taxon>
        <taxon>Arthropoda</taxon>
        <taxon>Hexapoda</taxon>
        <taxon>Insecta</taxon>
        <taxon>Pterygota</taxon>
        <taxon>Neoptera</taxon>
        <taxon>Paraneoptera</taxon>
        <taxon>Hemiptera</taxon>
        <taxon>Sternorrhyncha</taxon>
        <taxon>Psylloidea</taxon>
        <taxon>Psyllidae</taxon>
        <taxon>Psyllinae</taxon>
        <taxon>Cacopsylla</taxon>
    </lineage>
</organism>
<dbReference type="EMBL" id="HBUF01413424">
    <property type="protein sequence ID" value="CAG6739457.1"/>
    <property type="molecule type" value="Transcribed_RNA"/>
</dbReference>
<proteinExistence type="inferred from homology"/>
<feature type="transmembrane region" description="Helical" evidence="11">
    <location>
        <begin position="211"/>
        <end position="234"/>
    </location>
</feature>
<reference evidence="13" key="1">
    <citation type="submission" date="2021-05" db="EMBL/GenBank/DDBJ databases">
        <authorList>
            <person name="Alioto T."/>
            <person name="Alioto T."/>
            <person name="Gomez Garrido J."/>
        </authorList>
    </citation>
    <scope>NUCLEOTIDE SEQUENCE</scope>
</reference>
<dbReference type="PANTHER" id="PTHR24248:SF66">
    <property type="entry name" value="OCTOPAMINE RECEPTOR BETA-3R"/>
    <property type="match status" value="1"/>
</dbReference>
<dbReference type="GO" id="GO:0005886">
    <property type="term" value="C:plasma membrane"/>
    <property type="evidence" value="ECO:0007669"/>
    <property type="project" value="UniProtKB-SubCell"/>
</dbReference>
<feature type="transmembrane region" description="Helical" evidence="11">
    <location>
        <begin position="127"/>
        <end position="144"/>
    </location>
</feature>